<feature type="compositionally biased region" description="Basic and acidic residues" evidence="1">
    <location>
        <begin position="603"/>
        <end position="624"/>
    </location>
</feature>
<dbReference type="AlphaFoldDB" id="A0A4Q4M722"/>
<feature type="region of interest" description="Disordered" evidence="1">
    <location>
        <begin position="586"/>
        <end position="624"/>
    </location>
</feature>
<dbReference type="Proteomes" id="UP000292402">
    <property type="component" value="Unassembled WGS sequence"/>
</dbReference>
<reference evidence="3" key="1">
    <citation type="journal article" date="2019" name="bioRxiv">
        <title>Genomics, evolutionary history and diagnostics of the Alternaria alternata species group including apple and Asian pear pathotypes.</title>
        <authorList>
            <person name="Armitage A.D."/>
            <person name="Cockerton H.M."/>
            <person name="Sreenivasaprasad S."/>
            <person name="Woodhall J.W."/>
            <person name="Lane C.R."/>
            <person name="Harrison R.J."/>
            <person name="Clarkson J.P."/>
        </authorList>
    </citation>
    <scope>NUCLEOTIDE SEQUENCE [LARGE SCALE GENOMIC DNA]</scope>
    <source>
        <strain evidence="3">FERA 1082</strain>
    </source>
</reference>
<evidence type="ECO:0000313" key="3">
    <source>
        <dbReference type="Proteomes" id="UP000292402"/>
    </source>
</evidence>
<feature type="compositionally biased region" description="Low complexity" evidence="1">
    <location>
        <begin position="384"/>
        <end position="403"/>
    </location>
</feature>
<proteinExistence type="predicted"/>
<feature type="region of interest" description="Disordered" evidence="1">
    <location>
        <begin position="380"/>
        <end position="413"/>
    </location>
</feature>
<protein>
    <submittedName>
        <fullName evidence="2">Uncharacterized protein</fullName>
    </submittedName>
</protein>
<feature type="region of interest" description="Disordered" evidence="1">
    <location>
        <begin position="266"/>
        <end position="348"/>
    </location>
</feature>
<comment type="caution">
    <text evidence="2">The sequence shown here is derived from an EMBL/GenBank/DDBJ whole genome shotgun (WGS) entry which is preliminary data.</text>
</comment>
<organism evidence="2 3">
    <name type="scientific">Alternaria tenuissima</name>
    <dbReference type="NCBI Taxonomy" id="119927"/>
    <lineage>
        <taxon>Eukaryota</taxon>
        <taxon>Fungi</taxon>
        <taxon>Dikarya</taxon>
        <taxon>Ascomycota</taxon>
        <taxon>Pezizomycotina</taxon>
        <taxon>Dothideomycetes</taxon>
        <taxon>Pleosporomycetidae</taxon>
        <taxon>Pleosporales</taxon>
        <taxon>Pleosporineae</taxon>
        <taxon>Pleosporaceae</taxon>
        <taxon>Alternaria</taxon>
        <taxon>Alternaria sect. Alternaria</taxon>
        <taxon>Alternaria alternata complex</taxon>
    </lineage>
</organism>
<evidence type="ECO:0000256" key="1">
    <source>
        <dbReference type="SAM" id="MobiDB-lite"/>
    </source>
</evidence>
<gene>
    <name evidence="2" type="ORF">AA0114_g9379</name>
</gene>
<evidence type="ECO:0000313" key="2">
    <source>
        <dbReference type="EMBL" id="RYN45127.1"/>
    </source>
</evidence>
<name>A0A4Q4M722_9PLEO</name>
<accession>A0A4Q4M722</accession>
<feature type="region of interest" description="Disordered" evidence="1">
    <location>
        <begin position="472"/>
        <end position="492"/>
    </location>
</feature>
<dbReference type="EMBL" id="PDXA01000036">
    <property type="protein sequence ID" value="RYN45127.1"/>
    <property type="molecule type" value="Genomic_DNA"/>
</dbReference>
<feature type="compositionally biased region" description="Polar residues" evidence="1">
    <location>
        <begin position="329"/>
        <end position="345"/>
    </location>
</feature>
<sequence length="624" mass="69642">MSSTPTATHSLHCTAAPSRPLTSDRAALGIFGPRLYSLYINWQTSIENPDQAALYPSKAVWRRKVQAVRNQEVGGIPSAHTFKAFMNTRQVKEQLYMQDVGDCSTVEDGEDEGEKEEESLDLLTTRFCKHPVHPGNPWMGDVCPGCLITQCIASLDRIAHVWRLVGGPLKPYSSGDPELSHVYHAAKRIWHVEKVRWANLVDVYERCAKEEVSWEEDSLQTGLAIPASVMGSSSCMKALDLAILTPFLAEGWSEFFVPKRRSKRRCVGGESQGTSVTGDEENETPHSPPSSPKPEQETLWYLDGVSDGLESDKQNENGTNGANIILSPPNKSTLTQQSPSASSDPSIYALPPSWITPCSPPQTPSQLHLHSPPMFGVYFPDDLPSPSSRRSTYYQRSSPSYTPGEHASPPGSVWVDTSFMSDCNYDRLGGTQDEDEEAEEHRKKWNGYANEMLQIRGKDFTDDGMNIVFGEEVEGMEDDWSDESDSDDEEDDLVHKDRKILSQKRLPGQVMGLGIQQPVFLFSWQKQTEARETDETKGDATSHEFEDEEVEQAMREMAPEAMKPSVQLVANIDMPMVASDRAEEIGVVSPAGSETQVSPRRRSHEEFNEFGETKEEDSVKRYCH</sequence>